<dbReference type="Proteomes" id="UP000270094">
    <property type="component" value="Unassembled WGS sequence"/>
</dbReference>
<keyword evidence="2" id="KW-1185">Reference proteome</keyword>
<evidence type="ECO:0000313" key="2">
    <source>
        <dbReference type="Proteomes" id="UP000270094"/>
    </source>
</evidence>
<dbReference type="AlphaFoldDB" id="A0A3P7I424"/>
<accession>A0A3P7I424</accession>
<protein>
    <submittedName>
        <fullName evidence="1">Uncharacterized protein</fullName>
    </submittedName>
</protein>
<name>A0A3P7I424_STRVU</name>
<evidence type="ECO:0000313" key="1">
    <source>
        <dbReference type="EMBL" id="VDM68161.1"/>
    </source>
</evidence>
<reference evidence="1 2" key="1">
    <citation type="submission" date="2018-11" db="EMBL/GenBank/DDBJ databases">
        <authorList>
            <consortium name="Pathogen Informatics"/>
        </authorList>
    </citation>
    <scope>NUCLEOTIDE SEQUENCE [LARGE SCALE GENOMIC DNA]</scope>
</reference>
<gene>
    <name evidence="1" type="ORF">SVUK_LOCUS3159</name>
</gene>
<dbReference type="EMBL" id="UYYB01007882">
    <property type="protein sequence ID" value="VDM68161.1"/>
    <property type="molecule type" value="Genomic_DNA"/>
</dbReference>
<sequence>MQQEQILEDLFVHLHLLLRLHHLKIIMVLVVQVGVALMEVHQQAAITLPLPVGTPHLPLQETIIAQVEALDHLLPTALMVLLLEETPAVLQEAVELQNLLLPMAVTHHLAETLSLLLLAEIIVAVHLLEEIPDLILPVEVDLLNLLLPMALMVPHLEETLDLVLLAEEVLNLLLLTVVMDHHLVLPEETLDLVLLAGVLNPLLQAAVTIHRPTVAVLD</sequence>
<organism evidence="1 2">
    <name type="scientific">Strongylus vulgaris</name>
    <name type="common">Blood worm</name>
    <dbReference type="NCBI Taxonomy" id="40348"/>
    <lineage>
        <taxon>Eukaryota</taxon>
        <taxon>Metazoa</taxon>
        <taxon>Ecdysozoa</taxon>
        <taxon>Nematoda</taxon>
        <taxon>Chromadorea</taxon>
        <taxon>Rhabditida</taxon>
        <taxon>Rhabditina</taxon>
        <taxon>Rhabditomorpha</taxon>
        <taxon>Strongyloidea</taxon>
        <taxon>Strongylidae</taxon>
        <taxon>Strongylus</taxon>
    </lineage>
</organism>
<proteinExistence type="predicted"/>